<dbReference type="AlphaFoldDB" id="A0A182S942"/>
<reference evidence="1" key="2">
    <citation type="submission" date="2020-05" db="UniProtKB">
        <authorList>
            <consortium name="EnsemblMetazoa"/>
        </authorList>
    </citation>
    <scope>IDENTIFICATION</scope>
    <source>
        <strain evidence="1">maculatus3</strain>
    </source>
</reference>
<dbReference type="Proteomes" id="UP000075901">
    <property type="component" value="Unassembled WGS sequence"/>
</dbReference>
<evidence type="ECO:0000313" key="2">
    <source>
        <dbReference type="Proteomes" id="UP000075901"/>
    </source>
</evidence>
<proteinExistence type="predicted"/>
<reference evidence="2" key="1">
    <citation type="submission" date="2013-09" db="EMBL/GenBank/DDBJ databases">
        <title>The Genome Sequence of Anopheles maculatus species B.</title>
        <authorList>
            <consortium name="The Broad Institute Genomics Platform"/>
            <person name="Neafsey D.E."/>
            <person name="Besansky N."/>
            <person name="Howell P."/>
            <person name="Walton C."/>
            <person name="Young S.K."/>
            <person name="Zeng Q."/>
            <person name="Gargeya S."/>
            <person name="Fitzgerald M."/>
            <person name="Haas B."/>
            <person name="Abouelleil A."/>
            <person name="Allen A.W."/>
            <person name="Alvarado L."/>
            <person name="Arachchi H.M."/>
            <person name="Berlin A.M."/>
            <person name="Chapman S.B."/>
            <person name="Gainer-Dewar J."/>
            <person name="Goldberg J."/>
            <person name="Griggs A."/>
            <person name="Gujja S."/>
            <person name="Hansen M."/>
            <person name="Howarth C."/>
            <person name="Imamovic A."/>
            <person name="Ireland A."/>
            <person name="Larimer J."/>
            <person name="McCowan C."/>
            <person name="Murphy C."/>
            <person name="Pearson M."/>
            <person name="Poon T.W."/>
            <person name="Priest M."/>
            <person name="Roberts A."/>
            <person name="Saif S."/>
            <person name="Shea T."/>
            <person name="Sisk P."/>
            <person name="Sykes S."/>
            <person name="Wortman J."/>
            <person name="Nusbaum C."/>
            <person name="Birren B."/>
        </authorList>
    </citation>
    <scope>NUCLEOTIDE SEQUENCE [LARGE SCALE GENOMIC DNA]</scope>
    <source>
        <strain evidence="2">maculatus3</strain>
    </source>
</reference>
<protein>
    <submittedName>
        <fullName evidence="1">Uncharacterized protein</fullName>
    </submittedName>
</protein>
<organism evidence="1 2">
    <name type="scientific">Anopheles maculatus</name>
    <dbReference type="NCBI Taxonomy" id="74869"/>
    <lineage>
        <taxon>Eukaryota</taxon>
        <taxon>Metazoa</taxon>
        <taxon>Ecdysozoa</taxon>
        <taxon>Arthropoda</taxon>
        <taxon>Hexapoda</taxon>
        <taxon>Insecta</taxon>
        <taxon>Pterygota</taxon>
        <taxon>Neoptera</taxon>
        <taxon>Endopterygota</taxon>
        <taxon>Diptera</taxon>
        <taxon>Nematocera</taxon>
        <taxon>Culicoidea</taxon>
        <taxon>Culicidae</taxon>
        <taxon>Anophelinae</taxon>
        <taxon>Anopheles</taxon>
        <taxon>Anopheles maculatus group</taxon>
    </lineage>
</organism>
<keyword evidence="2" id="KW-1185">Reference proteome</keyword>
<accession>A0A182S942</accession>
<dbReference type="VEuPathDB" id="VectorBase:AMAM002146"/>
<evidence type="ECO:0000313" key="1">
    <source>
        <dbReference type="EnsemblMetazoa" id="AMAM002146-PA"/>
    </source>
</evidence>
<name>A0A182S942_9DIPT</name>
<dbReference type="EnsemblMetazoa" id="AMAM002146-RA">
    <property type="protein sequence ID" value="AMAM002146-PA"/>
    <property type="gene ID" value="AMAM002146"/>
</dbReference>
<sequence length="438" mass="51934">MDLKTQILEQLSSNGRDFADSIAYGIKLWKSPSFYYMSKYEVLFQYFLDNVVTFCDELKGLDEALFNERWQIVNTFLLLPCPSNALPASMVANLERTLKMLNQKTIDRREQLLESFLIATIDGKYKNFYKFDVNAYAAVLDIALKYYVKCLQEPRPKEQEEKNVDRILCDIKLYLKSAADNEKWYHAFDQFVKTLSEMVLHLEKRGIDRRKELLDFFEPVYFTHNRVTTYNRTIEGSNKSHLFMAHFDPSKYPMHVIALLMEGFLRSYRDLKLEILFFLKHYLQNVFVAKDSIVHDRHQMFAITKYVFTLLKRYYIIVDQQLMVDFNFIDILTTKLKQMLDVCSTSEPLLRDFLDLICAINDYNPLILEHSIVDIVLQVMFMRKDPETLQSFQAMLVSTVNMFMKLNKSENLCDELFMKLGEYLDDKELDETIRELRK</sequence>